<evidence type="ECO:0000313" key="5">
    <source>
        <dbReference type="EMBL" id="GIL85728.1"/>
    </source>
</evidence>
<dbReference type="AlphaFoldDB" id="A0A8J4CP90"/>
<feature type="signal peptide" evidence="3">
    <location>
        <begin position="1"/>
        <end position="19"/>
    </location>
</feature>
<dbReference type="PROSITE" id="PS00108">
    <property type="entry name" value="PROTEIN_KINASE_ST"/>
    <property type="match status" value="1"/>
</dbReference>
<dbReference type="Gene3D" id="1.10.510.10">
    <property type="entry name" value="Transferase(Phosphotransferase) domain 1"/>
    <property type="match status" value="1"/>
</dbReference>
<dbReference type="CDD" id="cd13999">
    <property type="entry name" value="STKc_MAP3K-like"/>
    <property type="match status" value="1"/>
</dbReference>
<evidence type="ECO:0000256" key="1">
    <source>
        <dbReference type="SAM" id="MobiDB-lite"/>
    </source>
</evidence>
<dbReference type="SMART" id="SM00220">
    <property type="entry name" value="S_TKc"/>
    <property type="match status" value="1"/>
</dbReference>
<gene>
    <name evidence="5" type="ORF">Vretifemale_14113</name>
</gene>
<dbReference type="SUPFAM" id="SSF56112">
    <property type="entry name" value="Protein kinase-like (PK-like)"/>
    <property type="match status" value="1"/>
</dbReference>
<protein>
    <recommendedName>
        <fullName evidence="4">Protein kinase domain-containing protein</fullName>
    </recommendedName>
</protein>
<dbReference type="InterPro" id="IPR000719">
    <property type="entry name" value="Prot_kinase_dom"/>
</dbReference>
<dbReference type="OrthoDB" id="539207at2759"/>
<accession>A0A8J4CP90</accession>
<feature type="domain" description="Protein kinase" evidence="4">
    <location>
        <begin position="570"/>
        <end position="837"/>
    </location>
</feature>
<reference evidence="5" key="1">
    <citation type="journal article" date="2021" name="Proc. Natl. Acad. Sci. U.S.A.">
        <title>Three genomes in the algal genus Volvox reveal the fate of a haploid sex-determining region after a transition to homothallism.</title>
        <authorList>
            <person name="Yamamoto K."/>
            <person name="Hamaji T."/>
            <person name="Kawai-Toyooka H."/>
            <person name="Matsuzaki R."/>
            <person name="Takahashi F."/>
            <person name="Nishimura Y."/>
            <person name="Kawachi M."/>
            <person name="Noguchi H."/>
            <person name="Minakuchi Y."/>
            <person name="Umen J.G."/>
            <person name="Toyoda A."/>
            <person name="Nozaki H."/>
        </authorList>
    </citation>
    <scope>NUCLEOTIDE SEQUENCE</scope>
    <source>
        <strain evidence="5">NIES-3786</strain>
    </source>
</reference>
<feature type="region of interest" description="Disordered" evidence="1">
    <location>
        <begin position="468"/>
        <end position="498"/>
    </location>
</feature>
<feature type="chain" id="PRO_5035295812" description="Protein kinase domain-containing protein" evidence="3">
    <location>
        <begin position="20"/>
        <end position="856"/>
    </location>
</feature>
<keyword evidence="2" id="KW-1133">Transmembrane helix</keyword>
<evidence type="ECO:0000313" key="6">
    <source>
        <dbReference type="Proteomes" id="UP000747110"/>
    </source>
</evidence>
<sequence length="856" mass="92439">MKTICTILVLTFLWKACLGACEGINGEQLVRRSLFVPKERQGRLPLSSNVANVSDGYQFIAALLDPSIDNIKLTAPVVDVPLDAWEIPGREVPIVITRNLTTEGDEVDWPLLRLNYVKDKMRLEGNVTWTIRFVFIHGAFGENIYREQGFSILSPTAPNQTSEMLLGPAAVSFRLCFPASTSSANIRLVDRPSQYPGKQTIQFGAPMTGCLNGSSVPPLHRCWTNKANIVDMAGLGYRIQPASDLAVSTNIFFWMRNVTGLCERTINANCLANRTVEPLVCYKETEQQYRNATDFLEDSKPQGDPSGATQPAPVPQQADTIPTSGDHRHSKAVVGAVAGAAVASSLVIAVMVAMVTVLWRRRRRSRAYCSTFNIGFAPTNAFEWQEMCPGPVAGGAGLDTSFSMKLQRPSEPDQDFSAAVQSKSKGIVQTALAAAECDLVTPDTEPTPNLDLHVRLVDTKIAPTSHISRADIKSSTANSSSQKSGVGAATGGSREEEMLTAGRTNASATAGAQEWNLNVEGDAGPQTAVTNYNDSFLAAITCRAVCADLDDASGGGGSSAGGSSDGGVVELSQVVRGKGAFGRVVEAMYNGQPVAVKLMACDWPWGEPTEAFTRCFAQELQVLSRCQHPNVVRLLAASVDAPRLCLVLELMETSLERVIHGDPTAPLMPLPKVLHIAINVAAALAYLHPTIIHRDLKPANVLINDPQSDQPVVKLTDFGLARLRVTVMPTEHPDAGTPAYMAPECFDVENNVVTDKADIFSLGVLLWEMLMGRRPWARLANPLAVALMVAYSGARLSLNDLGEDRCPPKLGRLIHACWERDPARRPAAAEVVKQLALILQQIQHQPPRQPSSIADQ</sequence>
<dbReference type="EMBL" id="BNCP01000033">
    <property type="protein sequence ID" value="GIL85728.1"/>
    <property type="molecule type" value="Genomic_DNA"/>
</dbReference>
<dbReference type="GO" id="GO:0005524">
    <property type="term" value="F:ATP binding"/>
    <property type="evidence" value="ECO:0007669"/>
    <property type="project" value="InterPro"/>
</dbReference>
<dbReference type="Proteomes" id="UP000747110">
    <property type="component" value="Unassembled WGS sequence"/>
</dbReference>
<dbReference type="GO" id="GO:0004674">
    <property type="term" value="F:protein serine/threonine kinase activity"/>
    <property type="evidence" value="ECO:0007669"/>
    <property type="project" value="TreeGrafter"/>
</dbReference>
<dbReference type="Pfam" id="PF00069">
    <property type="entry name" value="Pkinase"/>
    <property type="match status" value="1"/>
</dbReference>
<evidence type="ECO:0000256" key="3">
    <source>
        <dbReference type="SAM" id="SignalP"/>
    </source>
</evidence>
<dbReference type="PROSITE" id="PS50011">
    <property type="entry name" value="PROTEIN_KINASE_DOM"/>
    <property type="match status" value="1"/>
</dbReference>
<keyword evidence="6" id="KW-1185">Reference proteome</keyword>
<comment type="caution">
    <text evidence="5">The sequence shown here is derived from an EMBL/GenBank/DDBJ whole genome shotgun (WGS) entry which is preliminary data.</text>
</comment>
<organism evidence="5 6">
    <name type="scientific">Volvox reticuliferus</name>
    <dbReference type="NCBI Taxonomy" id="1737510"/>
    <lineage>
        <taxon>Eukaryota</taxon>
        <taxon>Viridiplantae</taxon>
        <taxon>Chlorophyta</taxon>
        <taxon>core chlorophytes</taxon>
        <taxon>Chlorophyceae</taxon>
        <taxon>CS clade</taxon>
        <taxon>Chlamydomonadales</taxon>
        <taxon>Volvocaceae</taxon>
        <taxon>Volvox</taxon>
    </lineage>
</organism>
<keyword evidence="2" id="KW-0812">Transmembrane</keyword>
<evidence type="ECO:0000256" key="2">
    <source>
        <dbReference type="SAM" id="Phobius"/>
    </source>
</evidence>
<keyword evidence="3" id="KW-0732">Signal</keyword>
<feature type="region of interest" description="Disordered" evidence="1">
    <location>
        <begin position="296"/>
        <end position="327"/>
    </location>
</feature>
<feature type="transmembrane region" description="Helical" evidence="2">
    <location>
        <begin position="332"/>
        <end position="359"/>
    </location>
</feature>
<dbReference type="InterPro" id="IPR051681">
    <property type="entry name" value="Ser/Thr_Kinases-Pseudokinases"/>
</dbReference>
<keyword evidence="2" id="KW-0472">Membrane</keyword>
<dbReference type="PANTHER" id="PTHR44329">
    <property type="entry name" value="SERINE/THREONINE-PROTEIN KINASE TNNI3K-RELATED"/>
    <property type="match status" value="1"/>
</dbReference>
<evidence type="ECO:0000259" key="4">
    <source>
        <dbReference type="PROSITE" id="PS50011"/>
    </source>
</evidence>
<dbReference type="InterPro" id="IPR011009">
    <property type="entry name" value="Kinase-like_dom_sf"/>
</dbReference>
<dbReference type="Gene3D" id="3.30.200.20">
    <property type="entry name" value="Phosphorylase Kinase, domain 1"/>
    <property type="match status" value="1"/>
</dbReference>
<dbReference type="PANTHER" id="PTHR44329:SF214">
    <property type="entry name" value="PROTEIN KINASE DOMAIN-CONTAINING PROTEIN"/>
    <property type="match status" value="1"/>
</dbReference>
<feature type="compositionally biased region" description="Low complexity" evidence="1">
    <location>
        <begin position="474"/>
        <end position="484"/>
    </location>
</feature>
<name>A0A8J4CP90_9CHLO</name>
<dbReference type="InterPro" id="IPR008271">
    <property type="entry name" value="Ser/Thr_kinase_AS"/>
</dbReference>
<proteinExistence type="predicted"/>